<dbReference type="Proteomes" id="UP000480266">
    <property type="component" value="Unassembled WGS sequence"/>
</dbReference>
<evidence type="ECO:0000313" key="1">
    <source>
        <dbReference type="EMBL" id="NGX95592.1"/>
    </source>
</evidence>
<name>A0A7C9VKE1_9BRAD</name>
<sequence>PSPVPGNAGIAGWISSDVTAAQTQAVLKAQGLVQVGGAERKKRHIEIPARDADGRDVIASLDLYGRIWEIEDADHDKKRVPVQVTTETQAAEIIRLAGYGTAKSIERRKHHFEVLATSSNGEPLELHVDMSGRIYKRLWVR</sequence>
<reference evidence="1" key="1">
    <citation type="submission" date="2020-02" db="EMBL/GenBank/DDBJ databases">
        <title>Draft genome sequence of Candidatus Afipia apatlaquensis IBT-C3, a potential strain for decolorization of textile dyes.</title>
        <authorList>
            <person name="Sanchez-Reyes A."/>
            <person name="Breton-Deval L."/>
            <person name="Mangelson H."/>
            <person name="Sanchez-Flores A."/>
        </authorList>
    </citation>
    <scope>NUCLEOTIDE SEQUENCE [LARGE SCALE GENOMIC DNA]</scope>
    <source>
        <strain evidence="1">IBT-C3</strain>
    </source>
</reference>
<protein>
    <recommendedName>
        <fullName evidence="3">PepSY domain-containing protein</fullName>
    </recommendedName>
</protein>
<feature type="non-terminal residue" evidence="1">
    <location>
        <position position="1"/>
    </location>
</feature>
<comment type="caution">
    <text evidence="1">The sequence shown here is derived from an EMBL/GenBank/DDBJ whole genome shotgun (WGS) entry which is preliminary data.</text>
</comment>
<proteinExistence type="predicted"/>
<accession>A0A7C9VKE1</accession>
<evidence type="ECO:0000313" key="2">
    <source>
        <dbReference type="Proteomes" id="UP000480266"/>
    </source>
</evidence>
<keyword evidence="2" id="KW-1185">Reference proteome</keyword>
<organism evidence="1 2">
    <name type="scientific">Candidatus Afipia apatlaquensis</name>
    <dbReference type="NCBI Taxonomy" id="2712852"/>
    <lineage>
        <taxon>Bacteria</taxon>
        <taxon>Pseudomonadati</taxon>
        <taxon>Pseudomonadota</taxon>
        <taxon>Alphaproteobacteria</taxon>
        <taxon>Hyphomicrobiales</taxon>
        <taxon>Nitrobacteraceae</taxon>
        <taxon>Afipia</taxon>
    </lineage>
</organism>
<dbReference type="AlphaFoldDB" id="A0A7C9VKE1"/>
<dbReference type="EMBL" id="JAAMRR010000537">
    <property type="protein sequence ID" value="NGX95592.1"/>
    <property type="molecule type" value="Genomic_DNA"/>
</dbReference>
<evidence type="ECO:0008006" key="3">
    <source>
        <dbReference type="Google" id="ProtNLM"/>
    </source>
</evidence>
<gene>
    <name evidence="1" type="ORF">G4V63_10285</name>
</gene>